<dbReference type="Proteomes" id="UP001234178">
    <property type="component" value="Unassembled WGS sequence"/>
</dbReference>
<organism evidence="1 2">
    <name type="scientific">Daphnia magna</name>
    <dbReference type="NCBI Taxonomy" id="35525"/>
    <lineage>
        <taxon>Eukaryota</taxon>
        <taxon>Metazoa</taxon>
        <taxon>Ecdysozoa</taxon>
        <taxon>Arthropoda</taxon>
        <taxon>Crustacea</taxon>
        <taxon>Branchiopoda</taxon>
        <taxon>Diplostraca</taxon>
        <taxon>Cladocera</taxon>
        <taxon>Anomopoda</taxon>
        <taxon>Daphniidae</taxon>
        <taxon>Daphnia</taxon>
    </lineage>
</organism>
<protein>
    <submittedName>
        <fullName evidence="1">Uncharacterized protein</fullName>
    </submittedName>
</protein>
<dbReference type="Gene3D" id="3.60.10.10">
    <property type="entry name" value="Endonuclease/exonuclease/phosphatase"/>
    <property type="match status" value="1"/>
</dbReference>
<dbReference type="SUPFAM" id="SSF56219">
    <property type="entry name" value="DNase I-like"/>
    <property type="match status" value="1"/>
</dbReference>
<accession>A0ABQ9Z9M5</accession>
<comment type="caution">
    <text evidence="1">The sequence shown here is derived from an EMBL/GenBank/DDBJ whole genome shotgun (WGS) entry which is preliminary data.</text>
</comment>
<keyword evidence="2" id="KW-1185">Reference proteome</keyword>
<dbReference type="EMBL" id="JAOYFB010000003">
    <property type="protein sequence ID" value="KAK4009604.1"/>
    <property type="molecule type" value="Genomic_DNA"/>
</dbReference>
<gene>
    <name evidence="1" type="ORF">OUZ56_018738</name>
</gene>
<evidence type="ECO:0000313" key="1">
    <source>
        <dbReference type="EMBL" id="KAK4009604.1"/>
    </source>
</evidence>
<reference evidence="1 2" key="1">
    <citation type="journal article" date="2023" name="Nucleic Acids Res.">
        <title>The hologenome of Daphnia magna reveals possible DNA methylation and microbiome-mediated evolution of the host genome.</title>
        <authorList>
            <person name="Chaturvedi A."/>
            <person name="Li X."/>
            <person name="Dhandapani V."/>
            <person name="Marshall H."/>
            <person name="Kissane S."/>
            <person name="Cuenca-Cambronero M."/>
            <person name="Asole G."/>
            <person name="Calvet F."/>
            <person name="Ruiz-Romero M."/>
            <person name="Marangio P."/>
            <person name="Guigo R."/>
            <person name="Rago D."/>
            <person name="Mirbahai L."/>
            <person name="Eastwood N."/>
            <person name="Colbourne J.K."/>
            <person name="Zhou J."/>
            <person name="Mallon E."/>
            <person name="Orsini L."/>
        </authorList>
    </citation>
    <scope>NUCLEOTIDE SEQUENCE [LARGE SCALE GENOMIC DNA]</scope>
    <source>
        <strain evidence="1">LRV0_1</strain>
    </source>
</reference>
<name>A0ABQ9Z9M5_9CRUS</name>
<sequence length="73" mass="8386">MTGPYNIKITNAHIILLSETFWNDNFIPKFSAYHTHYLNRQNQGGGVTILIKKNKQATPLTLYQPPEKWKPSG</sequence>
<proteinExistence type="predicted"/>
<evidence type="ECO:0000313" key="2">
    <source>
        <dbReference type="Proteomes" id="UP001234178"/>
    </source>
</evidence>
<dbReference type="InterPro" id="IPR036691">
    <property type="entry name" value="Endo/exonu/phosph_ase_sf"/>
</dbReference>